<dbReference type="InterPro" id="IPR015168">
    <property type="entry name" value="SsuA/THI5"/>
</dbReference>
<name>A0A420F7U2_9ACTN</name>
<keyword evidence="3" id="KW-0732">Signal</keyword>
<dbReference type="AlphaFoldDB" id="A0A420F7U2"/>
<proteinExistence type="inferred from homology"/>
<dbReference type="Gene3D" id="3.40.190.10">
    <property type="entry name" value="Periplasmic binding protein-like II"/>
    <property type="match status" value="2"/>
</dbReference>
<comment type="similarity">
    <text evidence="2">Belongs to the bacterial solute-binding protein SsuA/TauA family.</text>
</comment>
<accession>A0A420F7U2</accession>
<reference evidence="5 6" key="1">
    <citation type="journal article" date="2018" name="Int. J. Syst. Evol. Microbiol.">
        <title>Micromonospora globbae sp. nov., an endophytic actinomycete isolated from roots of Globba winitii C. H. Wright.</title>
        <authorList>
            <person name="Kuncharoen N."/>
            <person name="Pittayakhajonwut P."/>
            <person name="Tanasupawat S."/>
        </authorList>
    </citation>
    <scope>NUCLEOTIDE SEQUENCE [LARGE SCALE GENOMIC DNA]</scope>
    <source>
        <strain evidence="5 6">WPS1-2</strain>
    </source>
</reference>
<dbReference type="GO" id="GO:0042597">
    <property type="term" value="C:periplasmic space"/>
    <property type="evidence" value="ECO:0007669"/>
    <property type="project" value="UniProtKB-SubCell"/>
</dbReference>
<evidence type="ECO:0000256" key="3">
    <source>
        <dbReference type="ARBA" id="ARBA00022729"/>
    </source>
</evidence>
<feature type="domain" description="SsuA/THI5-like" evidence="4">
    <location>
        <begin position="48"/>
        <end position="264"/>
    </location>
</feature>
<dbReference type="SUPFAM" id="SSF53850">
    <property type="entry name" value="Periplasmic binding protein-like II"/>
    <property type="match status" value="1"/>
</dbReference>
<dbReference type="Pfam" id="PF09084">
    <property type="entry name" value="NMT1"/>
    <property type="match status" value="1"/>
</dbReference>
<evidence type="ECO:0000313" key="6">
    <source>
        <dbReference type="Proteomes" id="UP000285744"/>
    </source>
</evidence>
<organism evidence="5 6">
    <name type="scientific">Micromonospora globbae</name>
    <dbReference type="NCBI Taxonomy" id="1894969"/>
    <lineage>
        <taxon>Bacteria</taxon>
        <taxon>Bacillati</taxon>
        <taxon>Actinomycetota</taxon>
        <taxon>Actinomycetes</taxon>
        <taxon>Micromonosporales</taxon>
        <taxon>Micromonosporaceae</taxon>
        <taxon>Micromonospora</taxon>
    </lineage>
</organism>
<evidence type="ECO:0000256" key="1">
    <source>
        <dbReference type="ARBA" id="ARBA00004418"/>
    </source>
</evidence>
<evidence type="ECO:0000313" key="5">
    <source>
        <dbReference type="EMBL" id="RKF29003.1"/>
    </source>
</evidence>
<gene>
    <name evidence="5" type="ORF">D7I43_03740</name>
</gene>
<dbReference type="Proteomes" id="UP000285744">
    <property type="component" value="Unassembled WGS sequence"/>
</dbReference>
<evidence type="ECO:0000256" key="2">
    <source>
        <dbReference type="ARBA" id="ARBA00010742"/>
    </source>
</evidence>
<dbReference type="PANTHER" id="PTHR30024">
    <property type="entry name" value="ALIPHATIC SULFONATES-BINDING PROTEIN-RELATED"/>
    <property type="match status" value="1"/>
</dbReference>
<dbReference type="EMBL" id="RAQQ01000002">
    <property type="protein sequence ID" value="RKF29003.1"/>
    <property type="molecule type" value="Genomic_DNA"/>
</dbReference>
<comment type="subcellular location">
    <subcellularLocation>
        <location evidence="1">Periplasm</location>
    </subcellularLocation>
</comment>
<dbReference type="PANTHER" id="PTHR30024:SF47">
    <property type="entry name" value="TAURINE-BINDING PERIPLASMIC PROTEIN"/>
    <property type="match status" value="1"/>
</dbReference>
<evidence type="ECO:0000259" key="4">
    <source>
        <dbReference type="Pfam" id="PF09084"/>
    </source>
</evidence>
<protein>
    <submittedName>
        <fullName evidence="5">ABC transporter substrate-binding protein</fullName>
    </submittedName>
</protein>
<sequence length="370" mass="38724">MRLAAVGTAVVLLAAACGGGSTVDDDDGAGGAALTKVRAGYVSAIDQIGLPVGLEGGYFEEEGLDVELAQPFPTGVDALNALQAGTVDIIQVGTPLIAAAQKGIDLVLLGNYTGSASQRSIDETMAVVAAPGAEIDPADLKTLRGKRIGVSVASINHLYLLGLLDSVGLSTNDVKIVNTAPPDMGVALQTGGVDAAVIWDPWPIVVTEQVQGAREILRGGGHIPFVGYIVATRQFVDGNPEVVEKFLTARAAVDQWMRKNPDEAGESATRWLPGTKPEVARKAMQYNTKQLDPRFSACNYLALDTISRLLAEQEVVQPGFDVSRYFAPEPILGIMSAEPALFDDLPAVPEAAAIGAGYTFNRDEAVKACP</sequence>
<dbReference type="PROSITE" id="PS51257">
    <property type="entry name" value="PROKAR_LIPOPROTEIN"/>
    <property type="match status" value="1"/>
</dbReference>
<comment type="caution">
    <text evidence="5">The sequence shown here is derived from an EMBL/GenBank/DDBJ whole genome shotgun (WGS) entry which is preliminary data.</text>
</comment>
<dbReference type="CDD" id="cd01008">
    <property type="entry name" value="PBP2_NrtA_SsuA_CpmA_like"/>
    <property type="match status" value="1"/>
</dbReference>
<dbReference type="OrthoDB" id="286202at2"/>